<gene>
    <name evidence="1" type="ORF">J437_LFUL008462</name>
</gene>
<reference evidence="1" key="2">
    <citation type="submission" date="2017-10" db="EMBL/GenBank/DDBJ databases">
        <title>Ladona fulva Genome sequencing and assembly.</title>
        <authorList>
            <person name="Murali S."/>
            <person name="Richards S."/>
            <person name="Bandaranaike D."/>
            <person name="Bellair M."/>
            <person name="Blankenburg K."/>
            <person name="Chao H."/>
            <person name="Dinh H."/>
            <person name="Doddapaneni H."/>
            <person name="Dugan-Rocha S."/>
            <person name="Elkadiri S."/>
            <person name="Gnanaolivu R."/>
            <person name="Hernandez B."/>
            <person name="Skinner E."/>
            <person name="Javaid M."/>
            <person name="Lee S."/>
            <person name="Li M."/>
            <person name="Ming W."/>
            <person name="Munidasa M."/>
            <person name="Muniz J."/>
            <person name="Nguyen L."/>
            <person name="Hughes D."/>
            <person name="Osuji N."/>
            <person name="Pu L.-L."/>
            <person name="Puazo M."/>
            <person name="Qu C."/>
            <person name="Quiroz J."/>
            <person name="Raj R."/>
            <person name="Weissenberger G."/>
            <person name="Xin Y."/>
            <person name="Zou X."/>
            <person name="Han Y."/>
            <person name="Worley K."/>
            <person name="Muzny D."/>
            <person name="Gibbs R."/>
        </authorList>
    </citation>
    <scope>NUCLEOTIDE SEQUENCE</scope>
    <source>
        <strain evidence="1">Sampled in the wild</strain>
    </source>
</reference>
<evidence type="ECO:0000313" key="1">
    <source>
        <dbReference type="EMBL" id="KAG8230021.1"/>
    </source>
</evidence>
<comment type="caution">
    <text evidence="1">The sequence shown here is derived from an EMBL/GenBank/DDBJ whole genome shotgun (WGS) entry which is preliminary data.</text>
</comment>
<dbReference type="PANTHER" id="PTHR45913">
    <property type="entry name" value="EPM2A-INTERACTING PROTEIN 1"/>
    <property type="match status" value="1"/>
</dbReference>
<name>A0A8K0K991_LADFU</name>
<evidence type="ECO:0000313" key="2">
    <source>
        <dbReference type="Proteomes" id="UP000792457"/>
    </source>
</evidence>
<keyword evidence="2" id="KW-1185">Reference proteome</keyword>
<dbReference type="PANTHER" id="PTHR45913:SF21">
    <property type="entry name" value="DUF4371 DOMAIN-CONTAINING PROTEIN"/>
    <property type="match status" value="1"/>
</dbReference>
<dbReference type="EMBL" id="KZ308458">
    <property type="protein sequence ID" value="KAG8230021.1"/>
    <property type="molecule type" value="Genomic_DNA"/>
</dbReference>
<organism evidence="1 2">
    <name type="scientific">Ladona fulva</name>
    <name type="common">Scarce chaser dragonfly</name>
    <name type="synonym">Libellula fulva</name>
    <dbReference type="NCBI Taxonomy" id="123851"/>
    <lineage>
        <taxon>Eukaryota</taxon>
        <taxon>Metazoa</taxon>
        <taxon>Ecdysozoa</taxon>
        <taxon>Arthropoda</taxon>
        <taxon>Hexapoda</taxon>
        <taxon>Insecta</taxon>
        <taxon>Pterygota</taxon>
        <taxon>Palaeoptera</taxon>
        <taxon>Odonata</taxon>
        <taxon>Epiprocta</taxon>
        <taxon>Anisoptera</taxon>
        <taxon>Libelluloidea</taxon>
        <taxon>Libellulidae</taxon>
        <taxon>Ladona</taxon>
    </lineage>
</organism>
<dbReference type="OrthoDB" id="1101576at2759"/>
<reference evidence="1" key="1">
    <citation type="submission" date="2013-04" db="EMBL/GenBank/DDBJ databases">
        <authorList>
            <person name="Qu J."/>
            <person name="Murali S.C."/>
            <person name="Bandaranaike D."/>
            <person name="Bellair M."/>
            <person name="Blankenburg K."/>
            <person name="Chao H."/>
            <person name="Dinh H."/>
            <person name="Doddapaneni H."/>
            <person name="Downs B."/>
            <person name="Dugan-Rocha S."/>
            <person name="Elkadiri S."/>
            <person name="Gnanaolivu R.D."/>
            <person name="Hernandez B."/>
            <person name="Javaid M."/>
            <person name="Jayaseelan J.C."/>
            <person name="Lee S."/>
            <person name="Li M."/>
            <person name="Ming W."/>
            <person name="Munidasa M."/>
            <person name="Muniz J."/>
            <person name="Nguyen L."/>
            <person name="Ongeri F."/>
            <person name="Osuji N."/>
            <person name="Pu L.-L."/>
            <person name="Puazo M."/>
            <person name="Qu C."/>
            <person name="Quiroz J."/>
            <person name="Raj R."/>
            <person name="Weissenberger G."/>
            <person name="Xin Y."/>
            <person name="Zou X."/>
            <person name="Han Y."/>
            <person name="Richards S."/>
            <person name="Worley K."/>
            <person name="Muzny D."/>
            <person name="Gibbs R."/>
        </authorList>
    </citation>
    <scope>NUCLEOTIDE SEQUENCE</scope>
    <source>
        <strain evidence="1">Sampled in the wild</strain>
    </source>
</reference>
<protein>
    <submittedName>
        <fullName evidence="1">Uncharacterized protein</fullName>
    </submittedName>
</protein>
<sequence length="213" mass="24625">MNATDTTQLGIFIRGIDNEFNITEQLASLVPLKGIKATLAMFSLTIDSMSGVVTVGAPAMVEKKEGLTTVIENDGEFVCNDFKNGKYVYFESLHQNDKFYKINYRQFQELLNTWETSYEDIFYFTAARWLSRGKMHKRFYDLRNEIKCFMDLKGKIVLKFESENWMADLAFLVDTTAHLNKLNMRFQGENQLIIDIFQAMAAFEIRKIVAISN</sequence>
<dbReference type="AlphaFoldDB" id="A0A8K0K991"/>
<proteinExistence type="predicted"/>
<accession>A0A8K0K991</accession>
<dbReference type="Proteomes" id="UP000792457">
    <property type="component" value="Unassembled WGS sequence"/>
</dbReference>